<feature type="region of interest" description="Disordered" evidence="1">
    <location>
        <begin position="18"/>
        <end position="37"/>
    </location>
</feature>
<dbReference type="RefSeq" id="WP_011419895.1">
    <property type="nucleotide sequence ID" value="NC_007760.1"/>
</dbReference>
<dbReference type="OrthoDB" id="1118190at2"/>
<name>Q2IP83_ANADE</name>
<evidence type="ECO:0000313" key="3">
    <source>
        <dbReference type="Proteomes" id="UP000001935"/>
    </source>
</evidence>
<dbReference type="Proteomes" id="UP000001935">
    <property type="component" value="Chromosome"/>
</dbReference>
<dbReference type="PROSITE" id="PS51257">
    <property type="entry name" value="PROKAR_LIPOPROTEIN"/>
    <property type="match status" value="1"/>
</dbReference>
<dbReference type="AlphaFoldDB" id="Q2IP83"/>
<sequence length="270" mass="27404">MRRLSVVLLTALAVAGCKKQQPPPPQQPAAAQQPGAPAAAPVAGKVLERLDAPPYVYLKLQTASGEAWAAVPQSDVKVGAEVSIVGAMPMNGFESKTLQRKFDVVYFGTLGGGEAAAAPAGMPGMGGAAPAGMPPAMGGGMGGGQPDMAAQHAAAAAGPAEVGDVKVPKASGADARTVAEVHAQKVSLKEKPVTIRGKVVKYNEGIMGKNWLHLRDGSGTAGKDNDLTVTTTDRTSVGEVVTVKGTVRVDKDFGAGYAYPVIVEDAKVAK</sequence>
<feature type="compositionally biased region" description="Low complexity" evidence="1">
    <location>
        <begin position="28"/>
        <end position="37"/>
    </location>
</feature>
<reference evidence="2" key="1">
    <citation type="submission" date="2006-01" db="EMBL/GenBank/DDBJ databases">
        <title>Complete sequence of Anaeromyxobacter dehalogenans 2CP-C.</title>
        <authorList>
            <consortium name="US DOE Joint Genome Institute"/>
            <person name="Copeland A."/>
            <person name="Lucas S."/>
            <person name="Lapidus A."/>
            <person name="Barry K."/>
            <person name="Detter J.C."/>
            <person name="Glavina T."/>
            <person name="Hammon N."/>
            <person name="Israni S."/>
            <person name="Pitluck S."/>
            <person name="Brettin T."/>
            <person name="Bruce D."/>
            <person name="Han C."/>
            <person name="Tapia R."/>
            <person name="Gilna P."/>
            <person name="Kiss H."/>
            <person name="Schmutz J."/>
            <person name="Larimer F."/>
            <person name="Land M."/>
            <person name="Kyrpides N."/>
            <person name="Anderson I."/>
            <person name="Sanford R.A."/>
            <person name="Ritalahti K.M."/>
            <person name="Thomas H.S."/>
            <person name="Kirby J.R."/>
            <person name="Zhulin I.B."/>
            <person name="Loeffler F.E."/>
            <person name="Richardson P."/>
        </authorList>
    </citation>
    <scope>NUCLEOTIDE SEQUENCE</scope>
    <source>
        <strain evidence="2">2CP-C</strain>
    </source>
</reference>
<evidence type="ECO:0000313" key="2">
    <source>
        <dbReference type="EMBL" id="ABC80612.1"/>
    </source>
</evidence>
<evidence type="ECO:0000256" key="1">
    <source>
        <dbReference type="SAM" id="MobiDB-lite"/>
    </source>
</evidence>
<proteinExistence type="predicted"/>
<dbReference type="KEGG" id="ade:Adeh_0837"/>
<dbReference type="eggNOG" id="ENOG502ZCF6">
    <property type="taxonomic scope" value="Bacteria"/>
</dbReference>
<dbReference type="HOGENOM" id="CLU_089932_0_0_7"/>
<evidence type="ECO:0008006" key="4">
    <source>
        <dbReference type="Google" id="ProtNLM"/>
    </source>
</evidence>
<dbReference type="STRING" id="290397.Adeh_0837"/>
<dbReference type="EMBL" id="CP000251">
    <property type="protein sequence ID" value="ABC80612.1"/>
    <property type="molecule type" value="Genomic_DNA"/>
</dbReference>
<organism evidence="2 3">
    <name type="scientific">Anaeromyxobacter dehalogenans (strain 2CP-C)</name>
    <dbReference type="NCBI Taxonomy" id="290397"/>
    <lineage>
        <taxon>Bacteria</taxon>
        <taxon>Pseudomonadati</taxon>
        <taxon>Myxococcota</taxon>
        <taxon>Myxococcia</taxon>
        <taxon>Myxococcales</taxon>
        <taxon>Cystobacterineae</taxon>
        <taxon>Anaeromyxobacteraceae</taxon>
        <taxon>Anaeromyxobacter</taxon>
    </lineage>
</organism>
<accession>Q2IP83</accession>
<protein>
    <recommendedName>
        <fullName evidence="4">Nucleic acid binding, OB-fold, tRNA/helicase-type</fullName>
    </recommendedName>
</protein>
<gene>
    <name evidence="2" type="ordered locus">Adeh_0837</name>
</gene>